<evidence type="ECO:0000256" key="19">
    <source>
        <dbReference type="ARBA" id="ARBA00023200"/>
    </source>
</evidence>
<evidence type="ECO:0000256" key="14">
    <source>
        <dbReference type="ARBA" id="ARBA00022842"/>
    </source>
</evidence>
<keyword evidence="8" id="KW-0808">Transferase</keyword>
<keyword evidence="23" id="KW-1185">Reference proteome</keyword>
<reference evidence="22 23" key="1">
    <citation type="submission" date="2020-05" db="EMBL/GenBank/DDBJ databases">
        <authorList>
            <person name="Petersen J."/>
            <person name="Sayavedra L."/>
        </authorList>
    </citation>
    <scope>NUCLEOTIDE SEQUENCE [LARGE SCALE GENOMIC DNA]</scope>
    <source>
        <strain evidence="22">B azoricus SOX ET2 1586I</strain>
    </source>
</reference>
<keyword evidence="11" id="KW-0378">Hydrolase</keyword>
<keyword evidence="19" id="KW-1035">Host cytoplasm</keyword>
<dbReference type="CDD" id="cd20500">
    <property type="entry name" value="Peptidase_C80"/>
    <property type="match status" value="1"/>
</dbReference>
<comment type="subcellular location">
    <subcellularLocation>
        <location evidence="2">Host cell membrane</location>
    </subcellularLocation>
    <subcellularLocation>
        <location evidence="20">Host cytoplasm</location>
        <location evidence="20">Host cytosol</location>
    </subcellularLocation>
    <subcellularLocation>
        <location evidence="3">Secreted</location>
    </subcellularLocation>
</comment>
<evidence type="ECO:0000256" key="2">
    <source>
        <dbReference type="ARBA" id="ARBA00004165"/>
    </source>
</evidence>
<evidence type="ECO:0000256" key="5">
    <source>
        <dbReference type="ARBA" id="ARBA00022525"/>
    </source>
</evidence>
<keyword evidence="14" id="KW-0460">Magnesium</keyword>
<dbReference type="InterPro" id="IPR038383">
    <property type="entry name" value="CPD_dom_sf"/>
</dbReference>
<protein>
    <recommendedName>
        <fullName evidence="21">Peptidase C80 domain-containing protein</fullName>
    </recommendedName>
</protein>
<evidence type="ECO:0000256" key="3">
    <source>
        <dbReference type="ARBA" id="ARBA00004613"/>
    </source>
</evidence>
<feature type="non-terminal residue" evidence="22">
    <location>
        <position position="1"/>
    </location>
</feature>
<sequence length="294" mass="32286">KFLSKELNVKVEAYNADSQTKPWLSINSGDSQVTEDLGARHLAETQPYNDKKLQSWENLTQEQTNKLTTESQKTKPDLANHDHQILFQTEADDNIKDSTLKLAFKHPTKTTIVQMDKDGTYRVVYGTQLKDITGKVKMVAVGYGRESKDGSQTLGGRDANELADNILTLKQGLNSATAEIKSTSLVGCNLEDDNPTNNPDSQYGKQVLQKLYQGGVEGNLSVRSRYVAIRSDGTKVTSSTGTGDWIHKDSAAKTIYSLGAAGSVISRVYNNEGTLIKYNGRKLGEDLDDDTSSQ</sequence>
<organism evidence="22 23">
    <name type="scientific">Bathymodiolus thermophilus thioautotrophic gill symbiont</name>
    <dbReference type="NCBI Taxonomy" id="2360"/>
    <lineage>
        <taxon>Bacteria</taxon>
        <taxon>Pseudomonadati</taxon>
        <taxon>Pseudomonadota</taxon>
        <taxon>Gammaproteobacteria</taxon>
        <taxon>sulfur-oxidizing symbionts</taxon>
    </lineage>
</organism>
<dbReference type="Pfam" id="PF11713">
    <property type="entry name" value="Peptidase_C80"/>
    <property type="match status" value="1"/>
</dbReference>
<evidence type="ECO:0000256" key="17">
    <source>
        <dbReference type="ARBA" id="ARBA00023121"/>
    </source>
</evidence>
<keyword evidence="12" id="KW-0788">Thiol protease</keyword>
<dbReference type="PROSITE" id="PS51771">
    <property type="entry name" value="CGT_MARTX_CPD"/>
    <property type="match status" value="1"/>
</dbReference>
<dbReference type="Proteomes" id="UP000626656">
    <property type="component" value="Unassembled WGS sequence"/>
</dbReference>
<dbReference type="RefSeq" id="WP_202784503.1">
    <property type="nucleotide sequence ID" value="NZ_CAHJWF010000383.1"/>
</dbReference>
<gene>
    <name evidence="22" type="ORF">AZO1586I_1778</name>
</gene>
<feature type="non-terminal residue" evidence="22">
    <location>
        <position position="294"/>
    </location>
</feature>
<feature type="domain" description="Peptidase C80" evidence="21">
    <location>
        <begin position="72"/>
        <end position="258"/>
    </location>
</feature>
<name>A0ABM8M9P7_9GAMM</name>
<evidence type="ECO:0000256" key="7">
    <source>
        <dbReference type="ARBA" id="ARBA00022670"/>
    </source>
</evidence>
<keyword evidence="5" id="KW-0964">Secreted</keyword>
<keyword evidence="16" id="KW-0843">Virulence</keyword>
<evidence type="ECO:0000256" key="18">
    <source>
        <dbReference type="ARBA" id="ARBA00023136"/>
    </source>
</evidence>
<evidence type="ECO:0000256" key="8">
    <source>
        <dbReference type="ARBA" id="ARBA00022679"/>
    </source>
</evidence>
<dbReference type="Gene3D" id="3.40.50.11050">
    <property type="match status" value="1"/>
</dbReference>
<keyword evidence="9" id="KW-0479">Metal-binding</keyword>
<keyword evidence="7" id="KW-0645">Protease</keyword>
<evidence type="ECO:0000256" key="10">
    <source>
        <dbReference type="ARBA" id="ARBA00022737"/>
    </source>
</evidence>
<evidence type="ECO:0000256" key="4">
    <source>
        <dbReference type="ARBA" id="ARBA00022511"/>
    </source>
</evidence>
<keyword evidence="10" id="KW-0677">Repeat</keyword>
<evidence type="ECO:0000256" key="1">
    <source>
        <dbReference type="ARBA" id="ARBA00001946"/>
    </source>
</evidence>
<evidence type="ECO:0000256" key="16">
    <source>
        <dbReference type="ARBA" id="ARBA00023026"/>
    </source>
</evidence>
<keyword evidence="18" id="KW-0472">Membrane</keyword>
<comment type="cofactor">
    <cofactor evidence="1">
        <name>Mg(2+)</name>
        <dbReference type="ChEBI" id="CHEBI:18420"/>
    </cofactor>
</comment>
<evidence type="ECO:0000313" key="23">
    <source>
        <dbReference type="Proteomes" id="UP000626656"/>
    </source>
</evidence>
<evidence type="ECO:0000256" key="15">
    <source>
        <dbReference type="ARBA" id="ARBA00022870"/>
    </source>
</evidence>
<keyword evidence="15" id="KW-1043">Host membrane</keyword>
<evidence type="ECO:0000256" key="20">
    <source>
        <dbReference type="ARBA" id="ARBA00023586"/>
    </source>
</evidence>
<accession>A0ABM8M9P7</accession>
<dbReference type="EMBL" id="CAHJWF010000383">
    <property type="protein sequence ID" value="CAB5507184.1"/>
    <property type="molecule type" value="Genomic_DNA"/>
</dbReference>
<evidence type="ECO:0000256" key="6">
    <source>
        <dbReference type="ARBA" id="ARBA00022656"/>
    </source>
</evidence>
<dbReference type="InterPro" id="IPR020974">
    <property type="entry name" value="CPD_dom"/>
</dbReference>
<keyword evidence="13" id="KW-0068">Autocatalytic cleavage</keyword>
<keyword evidence="17" id="KW-0446">Lipid-binding</keyword>
<evidence type="ECO:0000256" key="11">
    <source>
        <dbReference type="ARBA" id="ARBA00022801"/>
    </source>
</evidence>
<comment type="caution">
    <text evidence="22">The sequence shown here is derived from an EMBL/GenBank/DDBJ whole genome shotgun (WGS) entry which is preliminary data.</text>
</comment>
<evidence type="ECO:0000256" key="9">
    <source>
        <dbReference type="ARBA" id="ARBA00022723"/>
    </source>
</evidence>
<evidence type="ECO:0000256" key="12">
    <source>
        <dbReference type="ARBA" id="ARBA00022807"/>
    </source>
</evidence>
<keyword evidence="4" id="KW-1032">Host cell membrane</keyword>
<evidence type="ECO:0000259" key="21">
    <source>
        <dbReference type="PROSITE" id="PS51771"/>
    </source>
</evidence>
<proteinExistence type="predicted"/>
<keyword evidence="6" id="KW-0800">Toxin</keyword>
<evidence type="ECO:0000313" key="22">
    <source>
        <dbReference type="EMBL" id="CAB5507184.1"/>
    </source>
</evidence>
<evidence type="ECO:0000256" key="13">
    <source>
        <dbReference type="ARBA" id="ARBA00022813"/>
    </source>
</evidence>